<organism evidence="2 3">
    <name type="scientific">Streptomyces coeruleoprunus</name>
    <dbReference type="NCBI Taxonomy" id="285563"/>
    <lineage>
        <taxon>Bacteria</taxon>
        <taxon>Bacillati</taxon>
        <taxon>Actinomycetota</taxon>
        <taxon>Actinomycetes</taxon>
        <taxon>Kitasatosporales</taxon>
        <taxon>Streptomycetaceae</taxon>
        <taxon>Streptomyces</taxon>
    </lineage>
</organism>
<protein>
    <submittedName>
        <fullName evidence="2">Uncharacterized protein</fullName>
    </submittedName>
</protein>
<dbReference type="RefSeq" id="WP_345687017.1">
    <property type="nucleotide sequence ID" value="NZ_BAABIT010000001.1"/>
</dbReference>
<comment type="caution">
    <text evidence="2">The sequence shown here is derived from an EMBL/GenBank/DDBJ whole genome shotgun (WGS) entry which is preliminary data.</text>
</comment>
<gene>
    <name evidence="2" type="ORF">ACFPM3_17535</name>
</gene>
<reference evidence="3" key="1">
    <citation type="journal article" date="2019" name="Int. J. Syst. Evol. Microbiol.">
        <title>The Global Catalogue of Microorganisms (GCM) 10K type strain sequencing project: providing services to taxonomists for standard genome sequencing and annotation.</title>
        <authorList>
            <consortium name="The Broad Institute Genomics Platform"/>
            <consortium name="The Broad Institute Genome Sequencing Center for Infectious Disease"/>
            <person name="Wu L."/>
            <person name="Ma J."/>
        </authorList>
    </citation>
    <scope>NUCLEOTIDE SEQUENCE [LARGE SCALE GENOMIC DNA]</scope>
    <source>
        <strain evidence="3">CGMCC 4.1648</strain>
    </source>
</reference>
<keyword evidence="1" id="KW-0472">Membrane</keyword>
<evidence type="ECO:0000256" key="1">
    <source>
        <dbReference type="SAM" id="Phobius"/>
    </source>
</evidence>
<sequence>MSALPFVAPWLALASAFWTMLPLAFPRRRQAGVLLAIVHLLATFAIARPWTEGWYWRDGALLVLVLGQGTLVALGRLAFELSPLGARGSTPAGPDGAP</sequence>
<keyword evidence="3" id="KW-1185">Reference proteome</keyword>
<dbReference type="Proteomes" id="UP001595829">
    <property type="component" value="Unassembled WGS sequence"/>
</dbReference>
<feature type="transmembrane region" description="Helical" evidence="1">
    <location>
        <begin position="31"/>
        <end position="47"/>
    </location>
</feature>
<keyword evidence="1" id="KW-1133">Transmembrane helix</keyword>
<name>A0ABV9XEV5_9ACTN</name>
<feature type="transmembrane region" description="Helical" evidence="1">
    <location>
        <begin position="59"/>
        <end position="79"/>
    </location>
</feature>
<accession>A0ABV9XEV5</accession>
<evidence type="ECO:0000313" key="2">
    <source>
        <dbReference type="EMBL" id="MFC5023940.1"/>
    </source>
</evidence>
<dbReference type="EMBL" id="JBHSJD010000013">
    <property type="protein sequence ID" value="MFC5023940.1"/>
    <property type="molecule type" value="Genomic_DNA"/>
</dbReference>
<feature type="transmembrane region" description="Helical" evidence="1">
    <location>
        <begin position="6"/>
        <end position="24"/>
    </location>
</feature>
<keyword evidence="1" id="KW-0812">Transmembrane</keyword>
<proteinExistence type="predicted"/>
<evidence type="ECO:0000313" key="3">
    <source>
        <dbReference type="Proteomes" id="UP001595829"/>
    </source>
</evidence>